<evidence type="ECO:0000313" key="7">
    <source>
        <dbReference type="EMBL" id="MBE9238822.1"/>
    </source>
</evidence>
<evidence type="ECO:0000256" key="6">
    <source>
        <dbReference type="ARBA" id="ARBA00024207"/>
    </source>
</evidence>
<dbReference type="InterPro" id="IPR037038">
    <property type="entry name" value="HepT-like_sf"/>
</dbReference>
<protein>
    <submittedName>
        <fullName evidence="7">DUF86 domain-containing protein</fullName>
    </submittedName>
</protein>
<dbReference type="EMBL" id="JADEWB010000215">
    <property type="protein sequence ID" value="MBE9238822.1"/>
    <property type="molecule type" value="Genomic_DNA"/>
</dbReference>
<dbReference type="InterPro" id="IPR008201">
    <property type="entry name" value="HepT-like"/>
</dbReference>
<keyword evidence="5" id="KW-0378">Hydrolase</keyword>
<name>A0ABR9VK03_9CYAN</name>
<evidence type="ECO:0000313" key="8">
    <source>
        <dbReference type="Proteomes" id="UP000606776"/>
    </source>
</evidence>
<reference evidence="7 8" key="1">
    <citation type="submission" date="2020-10" db="EMBL/GenBank/DDBJ databases">
        <authorList>
            <person name="Castelo-Branco R."/>
            <person name="Eusebio N."/>
            <person name="Adriana R."/>
            <person name="Vieira A."/>
            <person name="Brugerolle De Fraissinette N."/>
            <person name="Rezende De Castro R."/>
            <person name="Schneider M.P."/>
            <person name="Vasconcelos V."/>
            <person name="Leao P.N."/>
        </authorList>
    </citation>
    <scope>NUCLEOTIDE SEQUENCE [LARGE SCALE GENOMIC DNA]</scope>
    <source>
        <strain evidence="7 8">LEGE 00250</strain>
    </source>
</reference>
<dbReference type="Pfam" id="PF01934">
    <property type="entry name" value="HepT-like"/>
    <property type="match status" value="1"/>
</dbReference>
<comment type="similarity">
    <text evidence="6">Belongs to the HepT RNase toxin family.</text>
</comment>
<dbReference type="PANTHER" id="PTHR34139">
    <property type="entry name" value="UPF0331 PROTEIN MJ0127"/>
    <property type="match status" value="1"/>
</dbReference>
<dbReference type="Gene3D" id="1.20.120.580">
    <property type="entry name" value="bsu32300-like"/>
    <property type="match status" value="1"/>
</dbReference>
<organism evidence="7 8">
    <name type="scientific">Sphaerospermopsis aphanizomenoides LEGE 00250</name>
    <dbReference type="NCBI Taxonomy" id="2777972"/>
    <lineage>
        <taxon>Bacteria</taxon>
        <taxon>Bacillati</taxon>
        <taxon>Cyanobacteriota</taxon>
        <taxon>Cyanophyceae</taxon>
        <taxon>Nostocales</taxon>
        <taxon>Aphanizomenonaceae</taxon>
        <taxon>Sphaerospermopsis</taxon>
        <taxon>Sphaerospermopsis aphanizomenoides</taxon>
    </lineage>
</organism>
<proteinExistence type="inferred from homology"/>
<accession>A0ABR9VK03</accession>
<evidence type="ECO:0000256" key="1">
    <source>
        <dbReference type="ARBA" id="ARBA00022553"/>
    </source>
</evidence>
<comment type="caution">
    <text evidence="7">The sequence shown here is derived from an EMBL/GenBank/DDBJ whole genome shotgun (WGS) entry which is preliminary data.</text>
</comment>
<evidence type="ECO:0000256" key="3">
    <source>
        <dbReference type="ARBA" id="ARBA00022722"/>
    </source>
</evidence>
<keyword evidence="1" id="KW-0597">Phosphoprotein</keyword>
<dbReference type="Proteomes" id="UP000606776">
    <property type="component" value="Unassembled WGS sequence"/>
</dbReference>
<keyword evidence="4" id="KW-0547">Nucleotide-binding</keyword>
<keyword evidence="3" id="KW-0540">Nuclease</keyword>
<dbReference type="InterPro" id="IPR051813">
    <property type="entry name" value="HepT_RNase_toxin"/>
</dbReference>
<evidence type="ECO:0000256" key="4">
    <source>
        <dbReference type="ARBA" id="ARBA00022741"/>
    </source>
</evidence>
<evidence type="ECO:0000256" key="2">
    <source>
        <dbReference type="ARBA" id="ARBA00022649"/>
    </source>
</evidence>
<gene>
    <name evidence="7" type="ORF">IQ227_23075</name>
</gene>
<evidence type="ECO:0000256" key="5">
    <source>
        <dbReference type="ARBA" id="ARBA00022801"/>
    </source>
</evidence>
<dbReference type="RefSeq" id="WP_193944161.1">
    <property type="nucleotide sequence ID" value="NZ_JADEWB010000215.1"/>
</dbReference>
<keyword evidence="8" id="KW-1185">Reference proteome</keyword>
<keyword evidence="2" id="KW-1277">Toxin-antitoxin system</keyword>
<sequence>MKDERLYLSNIKECIERIEEYTQGGKEEFMQTKMIQDAVIRNFEIIGEATKRLSPELRSQYSDIPWQQMAGLRDVLIHDYLKVNLNLVWQIIEQNLSDLKLQVTQILQNLGNAR</sequence>
<dbReference type="PANTHER" id="PTHR34139:SF1">
    <property type="entry name" value="RNASE MJ1380-RELATED"/>
    <property type="match status" value="1"/>
</dbReference>